<dbReference type="EMBL" id="CP146598">
    <property type="protein sequence ID" value="WWY03319.1"/>
    <property type="molecule type" value="Genomic_DNA"/>
</dbReference>
<reference evidence="2" key="1">
    <citation type="submission" date="2022-10" db="EMBL/GenBank/DDBJ databases">
        <authorList>
            <person name="Boutroux M."/>
        </authorList>
    </citation>
    <scope>NUCLEOTIDE SEQUENCE</scope>
    <source>
        <strain evidence="2">51.81</strain>
    </source>
</reference>
<organism evidence="2">
    <name type="scientific">Neisseria leonii</name>
    <dbReference type="NCBI Taxonomy" id="2995413"/>
    <lineage>
        <taxon>Bacteria</taxon>
        <taxon>Pseudomonadati</taxon>
        <taxon>Pseudomonadota</taxon>
        <taxon>Betaproteobacteria</taxon>
        <taxon>Neisseriales</taxon>
        <taxon>Neisseriaceae</taxon>
        <taxon>Neisseria</taxon>
    </lineage>
</organism>
<dbReference type="EMBL" id="JAPQFL010000001">
    <property type="protein sequence ID" value="MDD9326909.1"/>
    <property type="molecule type" value="Genomic_DNA"/>
</dbReference>
<keyword evidence="1" id="KW-0472">Membrane</keyword>
<protein>
    <submittedName>
        <fullName evidence="2">DUF1294 domain-containing protein</fullName>
    </submittedName>
</protein>
<keyword evidence="4" id="KW-1185">Reference proteome</keyword>
<accession>A0A9X4E0T6</accession>
<proteinExistence type="predicted"/>
<dbReference type="RefSeq" id="WP_274584234.1">
    <property type="nucleotide sequence ID" value="NZ_CP145811.1"/>
</dbReference>
<name>A0A9X4E0T6_9NEIS</name>
<sequence>MMKAVRIRKTPQTFRNGGSLRMPLAAAAVWPGVWAYPVPWWAACLAALSLWSYLLYAWDKRAARLGKRRVAEKRLLLAALLGGWPGAWVARRQWCHKTAKQPFVRLFWCCVLLHTAGSTGLYLYWRAAAVNTDGLFL</sequence>
<evidence type="ECO:0000313" key="2">
    <source>
        <dbReference type="EMBL" id="MDD9326909.1"/>
    </source>
</evidence>
<keyword evidence="1" id="KW-1133">Transmembrane helix</keyword>
<gene>
    <name evidence="2" type="ORF">ORY91_000281</name>
    <name evidence="3" type="ORF">V9W64_00780</name>
</gene>
<evidence type="ECO:0000313" key="3">
    <source>
        <dbReference type="EMBL" id="WWY03319.1"/>
    </source>
</evidence>
<dbReference type="AlphaFoldDB" id="A0A9X4E0T6"/>
<evidence type="ECO:0000256" key="1">
    <source>
        <dbReference type="SAM" id="Phobius"/>
    </source>
</evidence>
<dbReference type="InterPro" id="IPR010718">
    <property type="entry name" value="DUF1294"/>
</dbReference>
<dbReference type="Proteomes" id="UP001149607">
    <property type="component" value="Chromosome"/>
</dbReference>
<feature type="transmembrane region" description="Helical" evidence="1">
    <location>
        <begin position="38"/>
        <end position="58"/>
    </location>
</feature>
<reference evidence="3" key="2">
    <citation type="submission" date="2024-02" db="EMBL/GenBank/DDBJ databases">
        <title>Neisseria leonii sp. nov.</title>
        <authorList>
            <person name="Boutroux M."/>
            <person name="Favre-Rochex S."/>
            <person name="Gorgette O."/>
            <person name="Touak G."/>
            <person name="Muhle E."/>
            <person name="Chesneau O."/>
            <person name="Clermont D."/>
            <person name="Rahi P."/>
        </authorList>
    </citation>
    <scope>NUCLEOTIDE SEQUENCE</scope>
    <source>
        <strain evidence="3">51.81</strain>
    </source>
</reference>
<dbReference type="Pfam" id="PF06961">
    <property type="entry name" value="DUF1294"/>
    <property type="match status" value="1"/>
</dbReference>
<evidence type="ECO:0000313" key="4">
    <source>
        <dbReference type="Proteomes" id="UP001149607"/>
    </source>
</evidence>
<feature type="transmembrane region" description="Helical" evidence="1">
    <location>
        <begin position="106"/>
        <end position="125"/>
    </location>
</feature>
<keyword evidence="1" id="KW-0812">Transmembrane</keyword>